<feature type="compositionally biased region" description="Polar residues" evidence="1">
    <location>
        <begin position="128"/>
        <end position="137"/>
    </location>
</feature>
<dbReference type="Proteomes" id="UP001327560">
    <property type="component" value="Chromosome 1"/>
</dbReference>
<evidence type="ECO:0000313" key="2">
    <source>
        <dbReference type="EMBL" id="WOK93519.1"/>
    </source>
</evidence>
<accession>A0AAQ3Q224</accession>
<feature type="compositionally biased region" description="Low complexity" evidence="1">
    <location>
        <begin position="20"/>
        <end position="29"/>
    </location>
</feature>
<protein>
    <submittedName>
        <fullName evidence="2">Uncharacterized protein</fullName>
    </submittedName>
</protein>
<dbReference type="EMBL" id="CP136890">
    <property type="protein sequence ID" value="WOK93519.1"/>
    <property type="molecule type" value="Genomic_DNA"/>
</dbReference>
<sequence length="137" mass="14022">MEDADGICLLFSHSESLTAAEAAAAGTTTDSNSTGASSGATPISTDPSTAMKKPKPQPTAAGSLDKEKNDLYHHSHHFDVAATAADGHHGDEEGTMVVDQEELKSDAPAPVAVTGVASNLSRKKATPLQPSAKKQIS</sequence>
<keyword evidence="3" id="KW-1185">Reference proteome</keyword>
<organism evidence="2 3">
    <name type="scientific">Canna indica</name>
    <name type="common">Indian-shot</name>
    <dbReference type="NCBI Taxonomy" id="4628"/>
    <lineage>
        <taxon>Eukaryota</taxon>
        <taxon>Viridiplantae</taxon>
        <taxon>Streptophyta</taxon>
        <taxon>Embryophyta</taxon>
        <taxon>Tracheophyta</taxon>
        <taxon>Spermatophyta</taxon>
        <taxon>Magnoliopsida</taxon>
        <taxon>Liliopsida</taxon>
        <taxon>Zingiberales</taxon>
        <taxon>Cannaceae</taxon>
        <taxon>Canna</taxon>
    </lineage>
</organism>
<evidence type="ECO:0000313" key="3">
    <source>
        <dbReference type="Proteomes" id="UP001327560"/>
    </source>
</evidence>
<feature type="compositionally biased region" description="Basic and acidic residues" evidence="1">
    <location>
        <begin position="64"/>
        <end position="79"/>
    </location>
</feature>
<name>A0AAQ3Q224_9LILI</name>
<evidence type="ECO:0000256" key="1">
    <source>
        <dbReference type="SAM" id="MobiDB-lite"/>
    </source>
</evidence>
<reference evidence="2 3" key="1">
    <citation type="submission" date="2023-10" db="EMBL/GenBank/DDBJ databases">
        <title>Chromosome-scale genome assembly provides insights into flower coloration mechanisms of Canna indica.</title>
        <authorList>
            <person name="Li C."/>
        </authorList>
    </citation>
    <scope>NUCLEOTIDE SEQUENCE [LARGE SCALE GENOMIC DNA]</scope>
    <source>
        <tissue evidence="2">Flower</tissue>
    </source>
</reference>
<feature type="compositionally biased region" description="Polar residues" evidence="1">
    <location>
        <begin position="30"/>
        <end position="48"/>
    </location>
</feature>
<feature type="region of interest" description="Disordered" evidence="1">
    <location>
        <begin position="20"/>
        <end position="137"/>
    </location>
</feature>
<proteinExistence type="predicted"/>
<gene>
    <name evidence="2" type="ORF">Cni_G02217</name>
</gene>
<dbReference type="AlphaFoldDB" id="A0AAQ3Q224"/>